<evidence type="ECO:0000313" key="12">
    <source>
        <dbReference type="EMBL" id="CAI2194728.1"/>
    </source>
</evidence>
<dbReference type="InterPro" id="IPR036397">
    <property type="entry name" value="RNaseH_sf"/>
</dbReference>
<dbReference type="PANTHER" id="PTHR10322:SF23">
    <property type="entry name" value="DNA POLYMERASE DELTA CATALYTIC SUBUNIT"/>
    <property type="match status" value="1"/>
</dbReference>
<dbReference type="InterPro" id="IPR006172">
    <property type="entry name" value="DNA-dir_DNA_pol_B"/>
</dbReference>
<comment type="caution">
    <text evidence="12">The sequence shown here is derived from an EMBL/GenBank/DDBJ whole genome shotgun (WGS) entry which is preliminary data.</text>
</comment>
<dbReference type="GO" id="GO:0003677">
    <property type="term" value="F:DNA binding"/>
    <property type="evidence" value="ECO:0007669"/>
    <property type="project" value="UniProtKB-KW"/>
</dbReference>
<feature type="domain" description="DNA-directed DNA polymerase family B exonuclease" evidence="11">
    <location>
        <begin position="8"/>
        <end position="119"/>
    </location>
</feature>
<feature type="coiled-coil region" evidence="9">
    <location>
        <begin position="235"/>
        <end position="262"/>
    </location>
</feature>
<evidence type="ECO:0000256" key="3">
    <source>
        <dbReference type="ARBA" id="ARBA00022679"/>
    </source>
</evidence>
<name>A0A9W4T7C4_9GLOM</name>
<dbReference type="InterPro" id="IPR050240">
    <property type="entry name" value="DNA_pol_type-B"/>
</dbReference>
<evidence type="ECO:0000256" key="5">
    <source>
        <dbReference type="ARBA" id="ARBA00022932"/>
    </source>
</evidence>
<dbReference type="Proteomes" id="UP001153678">
    <property type="component" value="Unassembled WGS sequence"/>
</dbReference>
<dbReference type="InterPro" id="IPR023211">
    <property type="entry name" value="DNA_pol_palm_dom_sf"/>
</dbReference>
<dbReference type="SUPFAM" id="SSF56672">
    <property type="entry name" value="DNA/RNA polymerases"/>
    <property type="match status" value="1"/>
</dbReference>
<dbReference type="Pfam" id="PF03104">
    <property type="entry name" value="DNA_pol_B_exo1"/>
    <property type="match status" value="1"/>
</dbReference>
<evidence type="ECO:0000313" key="13">
    <source>
        <dbReference type="Proteomes" id="UP001153678"/>
    </source>
</evidence>
<evidence type="ECO:0000256" key="9">
    <source>
        <dbReference type="SAM" id="Coils"/>
    </source>
</evidence>
<dbReference type="InterPro" id="IPR006134">
    <property type="entry name" value="DNA-dir_DNA_pol_B_multi_dom"/>
</dbReference>
<keyword evidence="3" id="KW-0808">Transferase</keyword>
<proteinExistence type="inferred from homology"/>
<dbReference type="SUPFAM" id="SSF53098">
    <property type="entry name" value="Ribonuclease H-like"/>
    <property type="match status" value="1"/>
</dbReference>
<dbReference type="GO" id="GO:0000166">
    <property type="term" value="F:nucleotide binding"/>
    <property type="evidence" value="ECO:0007669"/>
    <property type="project" value="InterPro"/>
</dbReference>
<evidence type="ECO:0000256" key="2">
    <source>
        <dbReference type="ARBA" id="ARBA00012417"/>
    </source>
</evidence>
<evidence type="ECO:0000259" key="11">
    <source>
        <dbReference type="Pfam" id="PF03104"/>
    </source>
</evidence>
<evidence type="ECO:0000256" key="7">
    <source>
        <dbReference type="ARBA" id="ARBA00024411"/>
    </source>
</evidence>
<dbReference type="EC" id="2.7.7.7" evidence="2"/>
<keyword evidence="4" id="KW-0548">Nucleotidyltransferase</keyword>
<dbReference type="OrthoDB" id="2482633at2759"/>
<dbReference type="InterPro" id="IPR043502">
    <property type="entry name" value="DNA/RNA_pol_sf"/>
</dbReference>
<keyword evidence="13" id="KW-1185">Reference proteome</keyword>
<comment type="catalytic activity">
    <reaction evidence="8">
        <text>DNA(n) + a 2'-deoxyribonucleoside 5'-triphosphate = DNA(n+1) + diphosphate</text>
        <dbReference type="Rhea" id="RHEA:22508"/>
        <dbReference type="Rhea" id="RHEA-COMP:17339"/>
        <dbReference type="Rhea" id="RHEA-COMP:17340"/>
        <dbReference type="ChEBI" id="CHEBI:33019"/>
        <dbReference type="ChEBI" id="CHEBI:61560"/>
        <dbReference type="ChEBI" id="CHEBI:173112"/>
        <dbReference type="EC" id="2.7.7.7"/>
    </reaction>
</comment>
<comment type="similarity">
    <text evidence="1">Belongs to the DNA polymerase type-B family.</text>
</comment>
<dbReference type="InterPro" id="IPR012337">
    <property type="entry name" value="RNaseH-like_sf"/>
</dbReference>
<sequence>LSWDHTLVLTWNIKTYSSRKTGEVPNAKYEENVVFMICMTVHWKDDPKPLKQICLVDDETAPDSCLITVVCRNQTNLLKAFALCRKCLALDIHIGFNDSQYDWLLIVEKAKKLGILEWMFNHMSLKPMSLEKLLAVSGMKVHNLLSASTWQEGILTSTIPCEQMEIGKYPGAYIFPPVKGLENRRPVTGLDFTSLYPSLIMTYNLLSDKIILSRERAESLKESEHGNQAEMKGLYLKVLEEKEELEKKIGLAEASSENVTDALKSEYSLVSFIDVSLAGGVTSTGQRNIKLIANLVRSKRFSVKYGNTDSLYLVCPEKYFQKYDEAYDNGNGISKEEYWCIMVNISIEVIERLHDEVNDFLRNDNGLSYFKMAYEEVLFPVVFTGKKKYYGILYRREPNFNNKLFIRGVEIIVKNVLKEIINYILQIDFNGIVKTAVWKSNKNKKSVQCFISRMQNRHTCKEADTKWCIKKSLTPEPYLYQIPEPGEHFEYIIVENDSSQS</sequence>
<dbReference type="PANTHER" id="PTHR10322">
    <property type="entry name" value="DNA POLYMERASE CATALYTIC SUBUNIT"/>
    <property type="match status" value="1"/>
</dbReference>
<dbReference type="GO" id="GO:0003887">
    <property type="term" value="F:DNA-directed DNA polymerase activity"/>
    <property type="evidence" value="ECO:0007669"/>
    <property type="project" value="UniProtKB-KW"/>
</dbReference>
<keyword evidence="9" id="KW-0175">Coiled coil</keyword>
<feature type="domain" description="DNA-directed DNA polymerase family B multifunctional" evidence="10">
    <location>
        <begin position="144"/>
        <end position="230"/>
    </location>
</feature>
<gene>
    <name evidence="12" type="ORF">FWILDA_LOCUS16722</name>
</gene>
<evidence type="ECO:0000256" key="8">
    <source>
        <dbReference type="ARBA" id="ARBA00049244"/>
    </source>
</evidence>
<keyword evidence="5" id="KW-0239">DNA-directed DNA polymerase</keyword>
<feature type="non-terminal residue" evidence="12">
    <location>
        <position position="501"/>
    </location>
</feature>
<protein>
    <recommendedName>
        <fullName evidence="7">DNA polymerase delta catalytic subunit</fullName>
        <ecNumber evidence="2">2.7.7.7</ecNumber>
    </recommendedName>
</protein>
<keyword evidence="6" id="KW-0238">DNA-binding</keyword>
<dbReference type="Gene3D" id="3.90.1600.10">
    <property type="entry name" value="Palm domain of DNA polymerase"/>
    <property type="match status" value="1"/>
</dbReference>
<dbReference type="Gene3D" id="3.30.420.10">
    <property type="entry name" value="Ribonuclease H-like superfamily/Ribonuclease H"/>
    <property type="match status" value="1"/>
</dbReference>
<evidence type="ECO:0000259" key="10">
    <source>
        <dbReference type="Pfam" id="PF00136"/>
    </source>
</evidence>
<organism evidence="12 13">
    <name type="scientific">Funneliformis geosporum</name>
    <dbReference type="NCBI Taxonomy" id="1117311"/>
    <lineage>
        <taxon>Eukaryota</taxon>
        <taxon>Fungi</taxon>
        <taxon>Fungi incertae sedis</taxon>
        <taxon>Mucoromycota</taxon>
        <taxon>Glomeromycotina</taxon>
        <taxon>Glomeromycetes</taxon>
        <taxon>Glomerales</taxon>
        <taxon>Glomeraceae</taxon>
        <taxon>Funneliformis</taxon>
    </lineage>
</organism>
<dbReference type="InterPro" id="IPR006133">
    <property type="entry name" value="DNA-dir_DNA_pol_B_exonuc"/>
</dbReference>
<dbReference type="SMART" id="SM00486">
    <property type="entry name" value="POLBc"/>
    <property type="match status" value="1"/>
</dbReference>
<dbReference type="EMBL" id="CAMKVN010011339">
    <property type="protein sequence ID" value="CAI2194728.1"/>
    <property type="molecule type" value="Genomic_DNA"/>
</dbReference>
<dbReference type="GO" id="GO:0006261">
    <property type="term" value="P:DNA-templated DNA replication"/>
    <property type="evidence" value="ECO:0007669"/>
    <property type="project" value="TreeGrafter"/>
</dbReference>
<evidence type="ECO:0000256" key="4">
    <source>
        <dbReference type="ARBA" id="ARBA00022695"/>
    </source>
</evidence>
<accession>A0A9W4T7C4</accession>
<evidence type="ECO:0000256" key="6">
    <source>
        <dbReference type="ARBA" id="ARBA00023125"/>
    </source>
</evidence>
<reference evidence="12" key="1">
    <citation type="submission" date="2022-08" db="EMBL/GenBank/DDBJ databases">
        <authorList>
            <person name="Kallberg Y."/>
            <person name="Tangrot J."/>
            <person name="Rosling A."/>
        </authorList>
    </citation>
    <scope>NUCLEOTIDE SEQUENCE</scope>
    <source>
        <strain evidence="12">Wild A</strain>
    </source>
</reference>
<dbReference type="AlphaFoldDB" id="A0A9W4T7C4"/>
<evidence type="ECO:0000256" key="1">
    <source>
        <dbReference type="ARBA" id="ARBA00005755"/>
    </source>
</evidence>
<dbReference type="Pfam" id="PF00136">
    <property type="entry name" value="DNA_pol_B"/>
    <property type="match status" value="1"/>
</dbReference>